<evidence type="ECO:0000259" key="10">
    <source>
        <dbReference type="Pfam" id="PF25065"/>
    </source>
</evidence>
<evidence type="ECO:0000259" key="11">
    <source>
        <dbReference type="Pfam" id="PF25069"/>
    </source>
</evidence>
<dbReference type="GO" id="GO:0016592">
    <property type="term" value="C:mediator complex"/>
    <property type="evidence" value="ECO:0007669"/>
    <property type="project" value="UniProtKB-UniRule"/>
</dbReference>
<evidence type="ECO:0000313" key="12">
    <source>
        <dbReference type="EMBL" id="CAF0821221.1"/>
    </source>
</evidence>
<evidence type="ECO:0000256" key="3">
    <source>
        <dbReference type="ARBA" id="ARBA00023015"/>
    </source>
</evidence>
<evidence type="ECO:0000256" key="1">
    <source>
        <dbReference type="ARBA" id="ARBA00004123"/>
    </source>
</evidence>
<dbReference type="OrthoDB" id="205099at2759"/>
<dbReference type="InterPro" id="IPR056879">
    <property type="entry name" value="RM3_Med14"/>
</dbReference>
<feature type="region of interest" description="Disordered" evidence="8">
    <location>
        <begin position="577"/>
        <end position="598"/>
    </location>
</feature>
<dbReference type="GO" id="GO:0070847">
    <property type="term" value="C:core mediator complex"/>
    <property type="evidence" value="ECO:0007669"/>
    <property type="project" value="TreeGrafter"/>
</dbReference>
<dbReference type="GO" id="GO:0006357">
    <property type="term" value="P:regulation of transcription by RNA polymerase II"/>
    <property type="evidence" value="ECO:0007669"/>
    <property type="project" value="InterPro"/>
</dbReference>
<evidence type="ECO:0000313" key="13">
    <source>
        <dbReference type="Proteomes" id="UP000663832"/>
    </source>
</evidence>
<keyword evidence="13" id="KW-1185">Reference proteome</keyword>
<name>A0A813U080_9BILA</name>
<organism evidence="12 13">
    <name type="scientific">Adineta steineri</name>
    <dbReference type="NCBI Taxonomy" id="433720"/>
    <lineage>
        <taxon>Eukaryota</taxon>
        <taxon>Metazoa</taxon>
        <taxon>Spiralia</taxon>
        <taxon>Gnathifera</taxon>
        <taxon>Rotifera</taxon>
        <taxon>Eurotatoria</taxon>
        <taxon>Bdelloidea</taxon>
        <taxon>Adinetida</taxon>
        <taxon>Adinetidae</taxon>
        <taxon>Adineta</taxon>
    </lineage>
</organism>
<feature type="domain" description="Mediator complex subunit MED14 N-terminal" evidence="9">
    <location>
        <begin position="21"/>
        <end position="209"/>
    </location>
</feature>
<dbReference type="PANTHER" id="PTHR12809">
    <property type="entry name" value="MEDIATOR COMPLEX SUBUNIT"/>
    <property type="match status" value="1"/>
</dbReference>
<feature type="domain" description="Mediator of RNA polymerase II transcription subunit 14 C-terminal" evidence="11">
    <location>
        <begin position="1290"/>
        <end position="1435"/>
    </location>
</feature>
<comment type="similarity">
    <text evidence="2 7">Belongs to the Mediator complex subunit 14 family.</text>
</comment>
<comment type="subcellular location">
    <subcellularLocation>
        <location evidence="1 7">Nucleus</location>
    </subcellularLocation>
</comment>
<evidence type="ECO:0000256" key="7">
    <source>
        <dbReference type="RuleBase" id="RU365082"/>
    </source>
</evidence>
<dbReference type="EMBL" id="CAJNOM010000021">
    <property type="protein sequence ID" value="CAF0821221.1"/>
    <property type="molecule type" value="Genomic_DNA"/>
</dbReference>
<gene>
    <name evidence="12" type="ORF">QVE165_LOCUS5273</name>
</gene>
<dbReference type="PANTHER" id="PTHR12809:SF2">
    <property type="entry name" value="MEDIATOR OF RNA POLYMERASE II TRANSCRIPTION SUBUNIT 14"/>
    <property type="match status" value="1"/>
</dbReference>
<dbReference type="Pfam" id="PF25065">
    <property type="entry name" value="RM3_Med14"/>
    <property type="match status" value="1"/>
</dbReference>
<evidence type="ECO:0000256" key="6">
    <source>
        <dbReference type="ARBA" id="ARBA00023242"/>
    </source>
</evidence>
<sequence>MSAGPSAGSSNAIMVPIYDKIPLSHLLEAAVQKTYHELYTMADVLHSQTNLERKIELIKFACRARQLFIRILAVVKWTSTTGRVTACEDIQNFLEIRARLIRQTSDSLAQLSREKLIGARVPNFPVTDAIDALTLGSVNFLPKRIAEVATNDTPATENERQKILPRLQQILIARVSTSDLPIQFTDVTIKNGIVILAVDGEFEVRLGITNDNLSSPWHVYQTKLFLRDPEEPEHDLIHPLQMQTITNFIQSWLNDAEKPLVDLYRYLHYFCQSLRLQVLFEQAHRIRNQGAKQKDLHISGYTSCKSFNIEYWKEYSTSINNNINSNQSKKQVIHGKNIDIGMTILCDENGKFQIQHWPPLPIDDSVAILQILEKPIFTMEEILNRTIYARCQRRFEELKETILLTTIANIEIDSIIPALKCGFLPDSTSEEILFISISPFSGLFKVVSYMETRYSPQIENALNRDQTNLIDSINLFKIWLIQQRIPSLLAHLNCRMHTRIPSLNLKNELLVPFNNNSIYIELIHNEGFFIIIHISEVNQLLIQYYLLIVEKRYSTHELLVQQQQQISNQQTTTTAAATTTTAATTTAPTTTTTPATATTTANDEGAKWILEPLVLCPLDPTTFLRKELFQFKSTFQYNKIIENNDNDNDDNDDDENKIRQAHSMPIVSLKSLVKFVNYYDEMLSLIFLKDDFQRKKTICKSILYCTWTGIPYLDIVRTSTDDESYSLSNELVDYINDYFWPRIQSCTIRLTYTLRDSNREHKPIGRQWITDLNLFNNNYFHNAFIKTPYYSVVVYTQLSTKPYSKIVDFILNELRTAFELTYLFENYSSSLLESIDLHAISKLILFNFFKCIIHYGPDFAFSVTLTSKNNHIQQELNSNNERTFDIRFSTMKDTFLTTYHHILNRKLTLFLNQTHSLRQFIRLLYMTAIPISSIARLDCFNRPIVFVYQINSQCGCPQPILTFVPYTESRWRLIFGQIFALDIQICGPNLILVRDGSFSVQLNSSLPELSPIPRLKEFLSTYADDRGLPFEFSDITDNFHKQDFILPEMEISHSSSNLFNHTTNNSTLHDSLMDTTTEPPVLSPSDIYGCLYVMLRETVPVTTSNTRTDHTDDQQSPILYTYNHELLTKTNYPVYMSQQTFFRMLYTPNRHQWSKFESFLASSILIRQFAKAVTEPFDANNITVRSVPNELDTYRLDHLSLQILFTFDIPTGIYRINFTSLFDPSQQQQSNIFWSPDEIQIMDKFFNENFFPISPLTNSTTPSIDILSLQASQNLNTAMGSFERMLSITRPRILKDLVQIIALAQNPESHHLWRARWCLTIPPGNGFNQAGQPAIYYHSRQSSFLFMFQFISRINQSEIQNNSNNTSTFIVSLMYDINKNQTTLWDGSYKQTSVGNESKYQAITKILNTIKETINKNECSLYPTILELITNLKVPLTTNNAS</sequence>
<feature type="domain" description="Mediator of RNA polymerase II transcription subunit 14 RM3" evidence="10">
    <location>
        <begin position="380"/>
        <end position="485"/>
    </location>
</feature>
<reference evidence="12" key="1">
    <citation type="submission" date="2021-02" db="EMBL/GenBank/DDBJ databases">
        <authorList>
            <person name="Nowell W R."/>
        </authorList>
    </citation>
    <scope>NUCLEOTIDE SEQUENCE</scope>
</reference>
<dbReference type="InterPro" id="IPR056877">
    <property type="entry name" value="Med14_C"/>
</dbReference>
<dbReference type="InterPro" id="IPR013947">
    <property type="entry name" value="Mediator_Med14"/>
</dbReference>
<dbReference type="InterPro" id="IPR055122">
    <property type="entry name" value="Med14_N"/>
</dbReference>
<comment type="function">
    <text evidence="7">Component of the Mediator complex, a coactivator involved in the regulated transcription of nearly all RNA polymerase II-dependent genes. Mediator functions as a bridge to convey information from gene-specific regulatory proteins to the basal RNA polymerase II transcription machinery. Mediator is recruited to promoters by direct interactions with regulatory proteins and serves as a scaffold for the assembly of a functional preinitiation complex with RNA polymerase II and the general transcription factors.</text>
</comment>
<keyword evidence="4 7" id="KW-0010">Activator</keyword>
<evidence type="ECO:0000256" key="8">
    <source>
        <dbReference type="SAM" id="MobiDB-lite"/>
    </source>
</evidence>
<evidence type="ECO:0000259" key="9">
    <source>
        <dbReference type="Pfam" id="PF08638"/>
    </source>
</evidence>
<keyword evidence="5 7" id="KW-0804">Transcription</keyword>
<evidence type="ECO:0000256" key="4">
    <source>
        <dbReference type="ARBA" id="ARBA00023159"/>
    </source>
</evidence>
<dbReference type="Proteomes" id="UP000663832">
    <property type="component" value="Unassembled WGS sequence"/>
</dbReference>
<dbReference type="Pfam" id="PF25069">
    <property type="entry name" value="Med14_C"/>
    <property type="match status" value="1"/>
</dbReference>
<evidence type="ECO:0000256" key="5">
    <source>
        <dbReference type="ARBA" id="ARBA00023163"/>
    </source>
</evidence>
<dbReference type="GO" id="GO:0003712">
    <property type="term" value="F:transcription coregulator activity"/>
    <property type="evidence" value="ECO:0007669"/>
    <property type="project" value="UniProtKB-UniRule"/>
</dbReference>
<dbReference type="Pfam" id="PF08638">
    <property type="entry name" value="Med14"/>
    <property type="match status" value="1"/>
</dbReference>
<proteinExistence type="inferred from homology"/>
<comment type="subunit">
    <text evidence="7">Component of the Mediator complex.</text>
</comment>
<protein>
    <recommendedName>
        <fullName evidence="7">Mediator of RNA polymerase II transcription subunit 14</fullName>
    </recommendedName>
    <alternativeName>
        <fullName evidence="7">Mediator complex subunit 14</fullName>
    </alternativeName>
</protein>
<comment type="caution">
    <text evidence="12">The sequence shown here is derived from an EMBL/GenBank/DDBJ whole genome shotgun (WGS) entry which is preliminary data.</text>
</comment>
<keyword evidence="3 7" id="KW-0805">Transcription regulation</keyword>
<evidence type="ECO:0000256" key="2">
    <source>
        <dbReference type="ARBA" id="ARBA00007813"/>
    </source>
</evidence>
<keyword evidence="6 7" id="KW-0539">Nucleus</keyword>
<accession>A0A813U080</accession>